<dbReference type="GO" id="GO:0010333">
    <property type="term" value="F:terpene synthase activity"/>
    <property type="evidence" value="ECO:0007669"/>
    <property type="project" value="InterPro"/>
</dbReference>
<dbReference type="GO" id="GO:0016114">
    <property type="term" value="P:terpenoid biosynthetic process"/>
    <property type="evidence" value="ECO:0007669"/>
    <property type="project" value="InterPro"/>
</dbReference>
<evidence type="ECO:0000256" key="2">
    <source>
        <dbReference type="ARBA" id="ARBA00022842"/>
    </source>
</evidence>
<organism evidence="5 6">
    <name type="scientific">Lupinus luteus</name>
    <name type="common">European yellow lupine</name>
    <dbReference type="NCBI Taxonomy" id="3873"/>
    <lineage>
        <taxon>Eukaryota</taxon>
        <taxon>Viridiplantae</taxon>
        <taxon>Streptophyta</taxon>
        <taxon>Embryophyta</taxon>
        <taxon>Tracheophyta</taxon>
        <taxon>Spermatophyta</taxon>
        <taxon>Magnoliopsida</taxon>
        <taxon>eudicotyledons</taxon>
        <taxon>Gunneridae</taxon>
        <taxon>Pentapetalae</taxon>
        <taxon>rosids</taxon>
        <taxon>fabids</taxon>
        <taxon>Fabales</taxon>
        <taxon>Fabaceae</taxon>
        <taxon>Papilionoideae</taxon>
        <taxon>50 kb inversion clade</taxon>
        <taxon>genistoids sensu lato</taxon>
        <taxon>core genistoids</taxon>
        <taxon>Genisteae</taxon>
        <taxon>Lupinus</taxon>
    </lineage>
</organism>
<keyword evidence="3" id="KW-0456">Lyase</keyword>
<dbReference type="Gene3D" id="1.50.10.130">
    <property type="entry name" value="Terpene synthase, N-terminal domain"/>
    <property type="match status" value="1"/>
</dbReference>
<dbReference type="EMBL" id="CAXHTB010000007">
    <property type="protein sequence ID" value="CAL0309465.1"/>
    <property type="molecule type" value="Genomic_DNA"/>
</dbReference>
<name>A0AAV1WJC1_LUPLU</name>
<dbReference type="InterPro" id="IPR001906">
    <property type="entry name" value="Terpene_synth_N"/>
</dbReference>
<dbReference type="InterPro" id="IPR036965">
    <property type="entry name" value="Terpene_synth_N_sf"/>
</dbReference>
<accession>A0AAV1WJC1</accession>
<feature type="domain" description="Terpene synthase N-terminal" evidence="4">
    <location>
        <begin position="28"/>
        <end position="104"/>
    </location>
</feature>
<dbReference type="PANTHER" id="PTHR31225">
    <property type="entry name" value="OS04G0344100 PROTEIN-RELATED"/>
    <property type="match status" value="1"/>
</dbReference>
<gene>
    <name evidence="5" type="ORF">LLUT_LOCUS10525</name>
</gene>
<dbReference type="PANTHER" id="PTHR31225:SF0">
    <property type="entry name" value="S-(+)-LINALOOL SYNTHASE, CHLOROPLASTIC"/>
    <property type="match status" value="1"/>
</dbReference>
<dbReference type="InterPro" id="IPR050148">
    <property type="entry name" value="Terpene_synthase-like"/>
</dbReference>
<evidence type="ECO:0000259" key="4">
    <source>
        <dbReference type="Pfam" id="PF01397"/>
    </source>
</evidence>
<proteinExistence type="predicted"/>
<dbReference type="Proteomes" id="UP001497480">
    <property type="component" value="Unassembled WGS sequence"/>
</dbReference>
<evidence type="ECO:0000313" key="5">
    <source>
        <dbReference type="EMBL" id="CAL0309465.1"/>
    </source>
</evidence>
<keyword evidence="6" id="KW-1185">Reference proteome</keyword>
<dbReference type="InterPro" id="IPR008930">
    <property type="entry name" value="Terpenoid_cyclase/PrenylTrfase"/>
</dbReference>
<dbReference type="SUPFAM" id="SSF48239">
    <property type="entry name" value="Terpenoid cyclases/Protein prenyltransferases"/>
    <property type="match status" value="1"/>
</dbReference>
<comment type="cofactor">
    <cofactor evidence="1">
        <name>Mg(2+)</name>
        <dbReference type="ChEBI" id="CHEBI:18420"/>
    </cofactor>
</comment>
<evidence type="ECO:0000256" key="3">
    <source>
        <dbReference type="ARBA" id="ARBA00023239"/>
    </source>
</evidence>
<comment type="caution">
    <text evidence="5">The sequence shown here is derived from an EMBL/GenBank/DDBJ whole genome shotgun (WGS) entry which is preliminary data.</text>
</comment>
<keyword evidence="2" id="KW-0460">Magnesium</keyword>
<evidence type="ECO:0000313" key="6">
    <source>
        <dbReference type="Proteomes" id="UP001497480"/>
    </source>
</evidence>
<reference evidence="5 6" key="1">
    <citation type="submission" date="2024-03" db="EMBL/GenBank/DDBJ databases">
        <authorList>
            <person name="Martinez-Hernandez J."/>
        </authorList>
    </citation>
    <scope>NUCLEOTIDE SEQUENCE [LARGE SCALE GENOMIC DNA]</scope>
</reference>
<protein>
    <recommendedName>
        <fullName evidence="4">Terpene synthase N-terminal domain-containing protein</fullName>
    </recommendedName>
</protein>
<dbReference type="Pfam" id="PF01397">
    <property type="entry name" value="Terpene_synth"/>
    <property type="match status" value="1"/>
</dbReference>
<sequence>MQRLNIDYHFQEEIGDFLNNKVIKPCTSMSTEVFDKFIDKRGKFNERLCRNMKGIRDLYEASHLSIAGEDILDEAEQFSKQVLKGRLLGNCFDNHEAKLVRNTLQNPSHKSLAMFTGREFFGDFHNMNNGWLGSFKDFAKIDFNLQQHLHRLQIHQISR</sequence>
<dbReference type="AlphaFoldDB" id="A0AAV1WJC1"/>
<evidence type="ECO:0000256" key="1">
    <source>
        <dbReference type="ARBA" id="ARBA00001946"/>
    </source>
</evidence>